<dbReference type="AlphaFoldDB" id="A0A4R3I2I3"/>
<dbReference type="OrthoDB" id="9801083at2"/>
<organism evidence="3 4">
    <name type="scientific">Reinekea marinisedimentorum</name>
    <dbReference type="NCBI Taxonomy" id="230495"/>
    <lineage>
        <taxon>Bacteria</taxon>
        <taxon>Pseudomonadati</taxon>
        <taxon>Pseudomonadota</taxon>
        <taxon>Gammaproteobacteria</taxon>
        <taxon>Oceanospirillales</taxon>
        <taxon>Saccharospirillaceae</taxon>
        <taxon>Reinekea</taxon>
    </lineage>
</organism>
<dbReference type="EMBL" id="SLZR01000014">
    <property type="protein sequence ID" value="TCS38865.1"/>
    <property type="molecule type" value="Genomic_DNA"/>
</dbReference>
<dbReference type="InterPro" id="IPR007415">
    <property type="entry name" value="Nitrogenase_MoFe_mat_NifZ"/>
</dbReference>
<dbReference type="GO" id="GO:0009399">
    <property type="term" value="P:nitrogen fixation"/>
    <property type="evidence" value="ECO:0007669"/>
    <property type="project" value="InterPro"/>
</dbReference>
<evidence type="ECO:0000313" key="4">
    <source>
        <dbReference type="Proteomes" id="UP000295793"/>
    </source>
</evidence>
<evidence type="ECO:0000313" key="3">
    <source>
        <dbReference type="EMBL" id="TCS38865.1"/>
    </source>
</evidence>
<protein>
    <submittedName>
        <fullName evidence="3">Nitrogen fixation protein NifZ</fullName>
    </submittedName>
</protein>
<keyword evidence="4" id="KW-1185">Reference proteome</keyword>
<sequence>MNTVANQVPKFAYGDEVRVVKNIRNDGTYQSNIKGRLLARRGRTGFIRHAGYYQQDQIVYQVHFLDTNEIIGCREVELISAKEHWVNNDFEYGDKAVLTVALNLEGQRIASKNDTVTVLAVDRENDEICYRIQIGEHDIDVPARALTLPADETAGLG</sequence>
<reference evidence="3 4" key="1">
    <citation type="submission" date="2019-03" db="EMBL/GenBank/DDBJ databases">
        <title>Genomic Encyclopedia of Archaeal and Bacterial Type Strains, Phase II (KMG-II): from individual species to whole genera.</title>
        <authorList>
            <person name="Goeker M."/>
        </authorList>
    </citation>
    <scope>NUCLEOTIDE SEQUENCE [LARGE SCALE GENOMIC DNA]</scope>
    <source>
        <strain evidence="3 4">DSM 15388</strain>
    </source>
</reference>
<accession>A0A4R3I2I3</accession>
<comment type="caution">
    <text evidence="3">The sequence shown here is derived from an EMBL/GenBank/DDBJ whole genome shotgun (WGS) entry which is preliminary data.</text>
</comment>
<evidence type="ECO:0000256" key="1">
    <source>
        <dbReference type="ARBA" id="ARBA00008027"/>
    </source>
</evidence>
<dbReference type="Proteomes" id="UP000295793">
    <property type="component" value="Unassembled WGS sequence"/>
</dbReference>
<evidence type="ECO:0000256" key="2">
    <source>
        <dbReference type="ARBA" id="ARBA00023231"/>
    </source>
</evidence>
<dbReference type="RefSeq" id="WP_132702628.1">
    <property type="nucleotide sequence ID" value="NZ_SLZR01000014.1"/>
</dbReference>
<keyword evidence="2" id="KW-0535">Nitrogen fixation</keyword>
<proteinExistence type="inferred from homology"/>
<dbReference type="Pfam" id="PF04319">
    <property type="entry name" value="NifZ"/>
    <property type="match status" value="1"/>
</dbReference>
<gene>
    <name evidence="3" type="ORF">BCF53_11430</name>
</gene>
<name>A0A4R3I2I3_9GAMM</name>
<comment type="similarity">
    <text evidence="1">Belongs to the NifZ family.</text>
</comment>